<proteinExistence type="predicted"/>
<sequence length="177" mass="20246">MLLKEYLVKNMIVKGTIFKTLKDLDRLFTKENDPTKQLFYSKLALMELCGWIEVTMDNIVEGVYKKNISNPEHIKKVQNEIKRNSNFHYEDNFKKMLSHVIGLSSIEEIEKKATQQKLLTLKATLESLKIPRNSAAHTFIKGAGTSIDAPSVTLSNFMILFEGFKDFKATMKIVGLL</sequence>
<evidence type="ECO:0000313" key="2">
    <source>
        <dbReference type="Proteomes" id="UP001565243"/>
    </source>
</evidence>
<keyword evidence="2" id="KW-1185">Reference proteome</keyword>
<organism evidence="1 2">
    <name type="scientific">Erwinia aeris</name>
    <dbReference type="NCBI Taxonomy" id="3239803"/>
    <lineage>
        <taxon>Bacteria</taxon>
        <taxon>Pseudomonadati</taxon>
        <taxon>Pseudomonadota</taxon>
        <taxon>Gammaproteobacteria</taxon>
        <taxon>Enterobacterales</taxon>
        <taxon>Erwiniaceae</taxon>
        <taxon>Erwinia</taxon>
    </lineage>
</organism>
<accession>A0ABV4E970</accession>
<dbReference type="EMBL" id="JBGFFX010000007">
    <property type="protein sequence ID" value="MEY8771462.1"/>
    <property type="molecule type" value="Genomic_DNA"/>
</dbReference>
<reference evidence="1 2" key="1">
    <citation type="submission" date="2024-07" db="EMBL/GenBank/DDBJ databases">
        <authorList>
            <person name="Hebao G."/>
        </authorList>
    </citation>
    <scope>NUCLEOTIDE SEQUENCE [LARGE SCALE GENOMIC DNA]</scope>
    <source>
        <strain evidence="1 2">ACCC 02193</strain>
    </source>
</reference>
<dbReference type="RefSeq" id="WP_369895851.1">
    <property type="nucleotide sequence ID" value="NZ_JBGFFX010000007.1"/>
</dbReference>
<comment type="caution">
    <text evidence="1">The sequence shown here is derived from an EMBL/GenBank/DDBJ whole genome shotgun (WGS) entry which is preliminary data.</text>
</comment>
<dbReference type="Proteomes" id="UP001565243">
    <property type="component" value="Unassembled WGS sequence"/>
</dbReference>
<evidence type="ECO:0008006" key="3">
    <source>
        <dbReference type="Google" id="ProtNLM"/>
    </source>
</evidence>
<gene>
    <name evidence="1" type="ORF">AB6T85_13735</name>
</gene>
<name>A0ABV4E970_9GAMM</name>
<protein>
    <recommendedName>
        <fullName evidence="3">RiboL-PSP-HEPN domain-containing protein</fullName>
    </recommendedName>
</protein>
<evidence type="ECO:0000313" key="1">
    <source>
        <dbReference type="EMBL" id="MEY8771462.1"/>
    </source>
</evidence>